<comment type="caution">
    <text evidence="2">The sequence shown here is derived from an EMBL/GenBank/DDBJ whole genome shotgun (WGS) entry which is preliminary data.</text>
</comment>
<feature type="region of interest" description="Disordered" evidence="1">
    <location>
        <begin position="33"/>
        <end position="56"/>
    </location>
</feature>
<evidence type="ECO:0000313" key="2">
    <source>
        <dbReference type="EMBL" id="GAA1493069.1"/>
    </source>
</evidence>
<sequence>MFTTITPIATRVDPADVSLPPTRSISLGRCWQPAATPSESRHRAGGRDAGQGGIGG</sequence>
<dbReference type="RefSeq" id="WP_204606561.1">
    <property type="nucleotide sequence ID" value="NZ_BAAAJX010000005.1"/>
</dbReference>
<evidence type="ECO:0000313" key="3">
    <source>
        <dbReference type="Proteomes" id="UP001501742"/>
    </source>
</evidence>
<keyword evidence="3" id="KW-1185">Reference proteome</keyword>
<dbReference type="EMBL" id="BAAAJX010000005">
    <property type="protein sequence ID" value="GAA1493069.1"/>
    <property type="molecule type" value="Genomic_DNA"/>
</dbReference>
<reference evidence="2 3" key="1">
    <citation type="journal article" date="2019" name="Int. J. Syst. Evol. Microbiol.">
        <title>The Global Catalogue of Microorganisms (GCM) 10K type strain sequencing project: providing services to taxonomists for standard genome sequencing and annotation.</title>
        <authorList>
            <consortium name="The Broad Institute Genomics Platform"/>
            <consortium name="The Broad Institute Genome Sequencing Center for Infectious Disease"/>
            <person name="Wu L."/>
            <person name="Ma J."/>
        </authorList>
    </citation>
    <scope>NUCLEOTIDE SEQUENCE [LARGE SCALE GENOMIC DNA]</scope>
    <source>
        <strain evidence="2 3">JCM 12140</strain>
    </source>
</reference>
<dbReference type="Proteomes" id="UP001501742">
    <property type="component" value="Unassembled WGS sequence"/>
</dbReference>
<feature type="compositionally biased region" description="Gly residues" evidence="1">
    <location>
        <begin position="47"/>
        <end position="56"/>
    </location>
</feature>
<name>A0ABN1ZBW8_9MICO</name>
<organism evidence="2 3">
    <name type="scientific">Curtobacterium herbarum</name>
    <dbReference type="NCBI Taxonomy" id="150122"/>
    <lineage>
        <taxon>Bacteria</taxon>
        <taxon>Bacillati</taxon>
        <taxon>Actinomycetota</taxon>
        <taxon>Actinomycetes</taxon>
        <taxon>Micrococcales</taxon>
        <taxon>Microbacteriaceae</taxon>
        <taxon>Curtobacterium</taxon>
    </lineage>
</organism>
<proteinExistence type="predicted"/>
<accession>A0ABN1ZBW8</accession>
<gene>
    <name evidence="2" type="ORF">GCM10009627_14150</name>
</gene>
<protein>
    <submittedName>
        <fullName evidence="2">Uncharacterized protein</fullName>
    </submittedName>
</protein>
<evidence type="ECO:0000256" key="1">
    <source>
        <dbReference type="SAM" id="MobiDB-lite"/>
    </source>
</evidence>